<dbReference type="EMBL" id="MU003695">
    <property type="protein sequence ID" value="KAF2814449.1"/>
    <property type="molecule type" value="Genomic_DNA"/>
</dbReference>
<sequence length="291" mass="30468">MRFTSQAALALLSLLHLTSALPLDTAPRQNAPRRAKNYSIVNVDGGSATPVVTVIQTVVESEPAPTPTVVASTSCIPTKSSSTSTWGKPFTLPPYSDATPSTTSTKLKSSSSTWGKPFTLSPYSEATPSTTSTKSKSSSTSTWGKPFTLPPYSEANPTASSTSWVLLNTSSTSVTPCESMSSTTAAGPSVVTVTVEASEAATSYYDNGLWHTRYPIRTSLNVVTQAASSASPTSTVEGPRLEHYVGSGVWETLYPPPSSTLSETPTKFVTTGAFPTLNPTAAAYNHTQIPA</sequence>
<protein>
    <submittedName>
        <fullName evidence="3 5">Uncharacterized protein</fullName>
    </submittedName>
</protein>
<dbReference type="GeneID" id="54460208"/>
<organism evidence="3">
    <name type="scientific">Mytilinidion resinicola</name>
    <dbReference type="NCBI Taxonomy" id="574789"/>
    <lineage>
        <taxon>Eukaryota</taxon>
        <taxon>Fungi</taxon>
        <taxon>Dikarya</taxon>
        <taxon>Ascomycota</taxon>
        <taxon>Pezizomycotina</taxon>
        <taxon>Dothideomycetes</taxon>
        <taxon>Pleosporomycetidae</taxon>
        <taxon>Mytilinidiales</taxon>
        <taxon>Mytilinidiaceae</taxon>
        <taxon>Mytilinidion</taxon>
    </lineage>
</organism>
<dbReference type="OrthoDB" id="3798369at2759"/>
<feature type="compositionally biased region" description="Low complexity" evidence="1">
    <location>
        <begin position="129"/>
        <end position="142"/>
    </location>
</feature>
<dbReference type="AlphaFoldDB" id="A0A6A6Z155"/>
<keyword evidence="4" id="KW-1185">Reference proteome</keyword>
<dbReference type="RefSeq" id="XP_033581413.1">
    <property type="nucleotide sequence ID" value="XM_033719315.1"/>
</dbReference>
<evidence type="ECO:0000313" key="3">
    <source>
        <dbReference type="EMBL" id="KAF2814449.1"/>
    </source>
</evidence>
<evidence type="ECO:0000256" key="1">
    <source>
        <dbReference type="SAM" id="MobiDB-lite"/>
    </source>
</evidence>
<gene>
    <name evidence="3 5" type="ORF">BDZ99DRAFT_460099</name>
</gene>
<feature type="compositionally biased region" description="Low complexity" evidence="1">
    <location>
        <begin position="99"/>
        <end position="113"/>
    </location>
</feature>
<evidence type="ECO:0000313" key="5">
    <source>
        <dbReference type="RefSeq" id="XP_033581413.1"/>
    </source>
</evidence>
<dbReference type="Proteomes" id="UP000504636">
    <property type="component" value="Unplaced"/>
</dbReference>
<evidence type="ECO:0000313" key="4">
    <source>
        <dbReference type="Proteomes" id="UP000504636"/>
    </source>
</evidence>
<reference evidence="5" key="2">
    <citation type="submission" date="2020-04" db="EMBL/GenBank/DDBJ databases">
        <authorList>
            <consortium name="NCBI Genome Project"/>
        </authorList>
    </citation>
    <scope>NUCLEOTIDE SEQUENCE</scope>
    <source>
        <strain evidence="5">CBS 304.34</strain>
    </source>
</reference>
<keyword evidence="2" id="KW-0732">Signal</keyword>
<feature type="region of interest" description="Disordered" evidence="1">
    <location>
        <begin position="79"/>
        <end position="143"/>
    </location>
</feature>
<feature type="chain" id="PRO_5044629489" evidence="2">
    <location>
        <begin position="21"/>
        <end position="291"/>
    </location>
</feature>
<reference evidence="5" key="3">
    <citation type="submission" date="2025-04" db="UniProtKB">
        <authorList>
            <consortium name="RefSeq"/>
        </authorList>
    </citation>
    <scope>IDENTIFICATION</scope>
    <source>
        <strain evidence="5">CBS 304.34</strain>
    </source>
</reference>
<feature type="signal peptide" evidence="2">
    <location>
        <begin position="1"/>
        <end position="20"/>
    </location>
</feature>
<accession>A0A6A6Z155</accession>
<evidence type="ECO:0000256" key="2">
    <source>
        <dbReference type="SAM" id="SignalP"/>
    </source>
</evidence>
<name>A0A6A6Z155_9PEZI</name>
<proteinExistence type="predicted"/>
<reference evidence="3 5" key="1">
    <citation type="journal article" date="2020" name="Stud. Mycol.">
        <title>101 Dothideomycetes genomes: a test case for predicting lifestyles and emergence of pathogens.</title>
        <authorList>
            <person name="Haridas S."/>
            <person name="Albert R."/>
            <person name="Binder M."/>
            <person name="Bloem J."/>
            <person name="Labutti K."/>
            <person name="Salamov A."/>
            <person name="Andreopoulos B."/>
            <person name="Baker S."/>
            <person name="Barry K."/>
            <person name="Bills G."/>
            <person name="Bluhm B."/>
            <person name="Cannon C."/>
            <person name="Castanera R."/>
            <person name="Culley D."/>
            <person name="Daum C."/>
            <person name="Ezra D."/>
            <person name="Gonzalez J."/>
            <person name="Henrissat B."/>
            <person name="Kuo A."/>
            <person name="Liang C."/>
            <person name="Lipzen A."/>
            <person name="Lutzoni F."/>
            <person name="Magnuson J."/>
            <person name="Mondo S."/>
            <person name="Nolan M."/>
            <person name="Ohm R."/>
            <person name="Pangilinan J."/>
            <person name="Park H.-J."/>
            <person name="Ramirez L."/>
            <person name="Alfaro M."/>
            <person name="Sun H."/>
            <person name="Tritt A."/>
            <person name="Yoshinaga Y."/>
            <person name="Zwiers L.-H."/>
            <person name="Turgeon B."/>
            <person name="Goodwin S."/>
            <person name="Spatafora J."/>
            <person name="Crous P."/>
            <person name="Grigoriev I."/>
        </authorList>
    </citation>
    <scope>NUCLEOTIDE SEQUENCE</scope>
    <source>
        <strain evidence="3 5">CBS 304.34</strain>
    </source>
</reference>